<evidence type="ECO:0008006" key="9">
    <source>
        <dbReference type="Google" id="ProtNLM"/>
    </source>
</evidence>
<evidence type="ECO:0000256" key="5">
    <source>
        <dbReference type="SAM" id="MobiDB-lite"/>
    </source>
</evidence>
<feature type="compositionally biased region" description="Basic and acidic residues" evidence="5">
    <location>
        <begin position="279"/>
        <end position="291"/>
    </location>
</feature>
<evidence type="ECO:0000256" key="1">
    <source>
        <dbReference type="ARBA" id="ARBA00004141"/>
    </source>
</evidence>
<feature type="compositionally biased region" description="Acidic residues" evidence="5">
    <location>
        <begin position="197"/>
        <end position="217"/>
    </location>
</feature>
<gene>
    <name evidence="7" type="ORF">DL764_010890</name>
</gene>
<dbReference type="GO" id="GO:0016020">
    <property type="term" value="C:membrane"/>
    <property type="evidence" value="ECO:0007669"/>
    <property type="project" value="UniProtKB-SubCell"/>
</dbReference>
<dbReference type="Pfam" id="PF03208">
    <property type="entry name" value="PRA1"/>
    <property type="match status" value="1"/>
</dbReference>
<evidence type="ECO:0000313" key="7">
    <source>
        <dbReference type="EMBL" id="RYO74365.1"/>
    </source>
</evidence>
<dbReference type="InterPro" id="IPR004895">
    <property type="entry name" value="Prenylated_rab_accept_PRA1"/>
</dbReference>
<dbReference type="AlphaFoldDB" id="A0A4Q4SRZ3"/>
<dbReference type="Proteomes" id="UP000293360">
    <property type="component" value="Unassembled WGS sequence"/>
</dbReference>
<dbReference type="EMBL" id="QJNU01001588">
    <property type="protein sequence ID" value="RYO74365.1"/>
    <property type="molecule type" value="Genomic_DNA"/>
</dbReference>
<dbReference type="PANTHER" id="PTHR19317:SF0">
    <property type="entry name" value="PRENYLATED RAB ACCEPTOR PROTEIN 1"/>
    <property type="match status" value="1"/>
</dbReference>
<feature type="transmembrane region" description="Helical" evidence="6">
    <location>
        <begin position="72"/>
        <end position="105"/>
    </location>
</feature>
<keyword evidence="8" id="KW-1185">Reference proteome</keyword>
<comment type="caution">
    <text evidence="7">The sequence shown here is derived from an EMBL/GenBank/DDBJ whole genome shotgun (WGS) entry which is preliminary data.</text>
</comment>
<accession>A0A4Q4SRZ3</accession>
<evidence type="ECO:0000313" key="8">
    <source>
        <dbReference type="Proteomes" id="UP000293360"/>
    </source>
</evidence>
<comment type="subcellular location">
    <subcellularLocation>
        <location evidence="1">Membrane</location>
        <topology evidence="1">Multi-pass membrane protein</topology>
    </subcellularLocation>
</comment>
<evidence type="ECO:0000256" key="6">
    <source>
        <dbReference type="SAM" id="Phobius"/>
    </source>
</evidence>
<feature type="compositionally biased region" description="Low complexity" evidence="5">
    <location>
        <begin position="415"/>
        <end position="427"/>
    </location>
</feature>
<feature type="region of interest" description="Disordered" evidence="5">
    <location>
        <begin position="181"/>
        <end position="218"/>
    </location>
</feature>
<feature type="compositionally biased region" description="Polar residues" evidence="5">
    <location>
        <begin position="451"/>
        <end position="463"/>
    </location>
</feature>
<evidence type="ECO:0000256" key="4">
    <source>
        <dbReference type="ARBA" id="ARBA00023136"/>
    </source>
</evidence>
<dbReference type="STRING" id="155417.A0A4Q4SRZ3"/>
<feature type="transmembrane region" description="Helical" evidence="6">
    <location>
        <begin position="145"/>
        <end position="162"/>
    </location>
</feature>
<name>A0A4Q4SRZ3_9PEZI</name>
<proteinExistence type="predicted"/>
<dbReference type="PANTHER" id="PTHR19317">
    <property type="entry name" value="PRENYLATED RAB ACCEPTOR 1-RELATED"/>
    <property type="match status" value="1"/>
</dbReference>
<dbReference type="GO" id="GO:0005794">
    <property type="term" value="C:Golgi apparatus"/>
    <property type="evidence" value="ECO:0007669"/>
    <property type="project" value="TreeGrafter"/>
</dbReference>
<keyword evidence="3 6" id="KW-1133">Transmembrane helix</keyword>
<feature type="transmembrane region" description="Helical" evidence="6">
    <location>
        <begin position="117"/>
        <end position="139"/>
    </location>
</feature>
<reference evidence="7 8" key="1">
    <citation type="submission" date="2018-06" db="EMBL/GenBank/DDBJ databases">
        <title>Complete Genomes of Monosporascus.</title>
        <authorList>
            <person name="Robinson A.J."/>
            <person name="Natvig D.O."/>
        </authorList>
    </citation>
    <scope>NUCLEOTIDE SEQUENCE [LARGE SCALE GENOMIC DNA]</scope>
    <source>
        <strain evidence="7 8">CBS 110550</strain>
    </source>
</reference>
<keyword evidence="4 6" id="KW-0472">Membrane</keyword>
<organism evidence="7 8">
    <name type="scientific">Monosporascus ibericus</name>
    <dbReference type="NCBI Taxonomy" id="155417"/>
    <lineage>
        <taxon>Eukaryota</taxon>
        <taxon>Fungi</taxon>
        <taxon>Dikarya</taxon>
        <taxon>Ascomycota</taxon>
        <taxon>Pezizomycotina</taxon>
        <taxon>Sordariomycetes</taxon>
        <taxon>Xylariomycetidae</taxon>
        <taxon>Xylariales</taxon>
        <taxon>Xylariales incertae sedis</taxon>
        <taxon>Monosporascus</taxon>
    </lineage>
</organism>
<keyword evidence="2 6" id="KW-0812">Transmembrane</keyword>
<protein>
    <recommendedName>
        <fullName evidence="9">PRA1 family protein</fullName>
    </recommendedName>
</protein>
<sequence length="536" mass="58753">MDRIQIPIDILTSRLNIADRFSGFRNTSISSRFANMRPVGEFLDFKRLSKPENFTEVQSRVNYNLGTFSSNYALVFVLLSVYALITNPLLLFDIILLVGGLWLLGRLNGQDLIIGTFHATSSQLYTGLLVTCGLLFLIASPFSTVLWLIGASGVVILGHAAFMDKPIDEAFSGEASKGIDLGSGGRSRRGYSHQQSDDDSTENESAGDSEEDTEDETQIALRESEEALVQSALARIRKAQAKGKQDVRLNKEELAALERRRKRLQAEAAKKKRASSSNGDERRRRKEKEQRYAVPLSRFDTDPTPQRGSPPVSDDSLPRHPSPATFAETQERLRPPKGLFPPPRSTSSHRPPSGHEGSSPFDYQYVKPPPNSRHASEPSVRPRSYYAGSQHQEDLRYSSSSSRRALDPFRFQTEGPPASAPYPSGSADVLQSFAGPQDVAYGSASQLIPSAARNSQGTMSAEQTSEEEEVCTGGDVGSGVYMSANRSRDEVVVVEASPVAEPERSRAKKSSSKLDPIKRRPVSGGGTSSSRRRKGK</sequence>
<feature type="region of interest" description="Disordered" evidence="5">
    <location>
        <begin position="451"/>
        <end position="536"/>
    </location>
</feature>
<evidence type="ECO:0000256" key="2">
    <source>
        <dbReference type="ARBA" id="ARBA00022692"/>
    </source>
</evidence>
<evidence type="ECO:0000256" key="3">
    <source>
        <dbReference type="ARBA" id="ARBA00022989"/>
    </source>
</evidence>
<dbReference type="OrthoDB" id="63113at2759"/>
<feature type="region of interest" description="Disordered" evidence="5">
    <location>
        <begin position="262"/>
        <end position="430"/>
    </location>
</feature>